<dbReference type="EMBL" id="OX465079">
    <property type="protein sequence ID" value="CAI9274646.1"/>
    <property type="molecule type" value="Genomic_DNA"/>
</dbReference>
<evidence type="ECO:0000313" key="3">
    <source>
        <dbReference type="Proteomes" id="UP001177003"/>
    </source>
</evidence>
<reference evidence="2" key="1">
    <citation type="submission" date="2023-04" db="EMBL/GenBank/DDBJ databases">
        <authorList>
            <person name="Vijverberg K."/>
            <person name="Xiong W."/>
            <person name="Schranz E."/>
        </authorList>
    </citation>
    <scope>NUCLEOTIDE SEQUENCE</scope>
</reference>
<organism evidence="2 3">
    <name type="scientific">Lactuca saligna</name>
    <name type="common">Willowleaf lettuce</name>
    <dbReference type="NCBI Taxonomy" id="75948"/>
    <lineage>
        <taxon>Eukaryota</taxon>
        <taxon>Viridiplantae</taxon>
        <taxon>Streptophyta</taxon>
        <taxon>Embryophyta</taxon>
        <taxon>Tracheophyta</taxon>
        <taxon>Spermatophyta</taxon>
        <taxon>Magnoliopsida</taxon>
        <taxon>eudicotyledons</taxon>
        <taxon>Gunneridae</taxon>
        <taxon>Pentapetalae</taxon>
        <taxon>asterids</taxon>
        <taxon>campanulids</taxon>
        <taxon>Asterales</taxon>
        <taxon>Asteraceae</taxon>
        <taxon>Cichorioideae</taxon>
        <taxon>Cichorieae</taxon>
        <taxon>Lactucinae</taxon>
        <taxon>Lactuca</taxon>
    </lineage>
</organism>
<dbReference type="AlphaFoldDB" id="A0AA36DX11"/>
<proteinExistence type="predicted"/>
<sequence length="222" mass="25460">MVADGIQQIQFHTSPHSEYLQNFQEYLECMEENMCILNETTQAWVKKLQVTIEDFEGTTAYIKGQVARNMWRIKTLDQKIHNTFEDRYISTIEKSITELSKASVSSSTSPFQEFSEQVQCELDSLRYDIANLSKSNFEKVNSSSRDISSLQKTVASTDSKLDLILAKLSGSNEWPHESEGEKVNKTKSSQSRDIHHIPDSPNEFEKKRHEKIESLDKMAVDA</sequence>
<keyword evidence="3" id="KW-1185">Reference proteome</keyword>
<protein>
    <submittedName>
        <fullName evidence="2">Uncharacterized protein</fullName>
    </submittedName>
</protein>
<gene>
    <name evidence="2" type="ORF">LSALG_LOCUS14712</name>
</gene>
<evidence type="ECO:0000313" key="2">
    <source>
        <dbReference type="EMBL" id="CAI9274646.1"/>
    </source>
</evidence>
<accession>A0AA36DX11</accession>
<name>A0AA36DX11_LACSI</name>
<feature type="region of interest" description="Disordered" evidence="1">
    <location>
        <begin position="172"/>
        <end position="222"/>
    </location>
</feature>
<feature type="compositionally biased region" description="Basic and acidic residues" evidence="1">
    <location>
        <begin position="174"/>
        <end position="222"/>
    </location>
</feature>
<dbReference type="Proteomes" id="UP001177003">
    <property type="component" value="Chromosome 3"/>
</dbReference>
<evidence type="ECO:0000256" key="1">
    <source>
        <dbReference type="SAM" id="MobiDB-lite"/>
    </source>
</evidence>